<dbReference type="EMBL" id="MU275847">
    <property type="protein sequence ID" value="KAI0052076.1"/>
    <property type="molecule type" value="Genomic_DNA"/>
</dbReference>
<reference evidence="1" key="2">
    <citation type="journal article" date="2022" name="New Phytol.">
        <title>Evolutionary transition to the ectomycorrhizal habit in the genomes of a hyperdiverse lineage of mushroom-forming fungi.</title>
        <authorList>
            <person name="Looney B."/>
            <person name="Miyauchi S."/>
            <person name="Morin E."/>
            <person name="Drula E."/>
            <person name="Courty P.E."/>
            <person name="Kohler A."/>
            <person name="Kuo A."/>
            <person name="LaButti K."/>
            <person name="Pangilinan J."/>
            <person name="Lipzen A."/>
            <person name="Riley R."/>
            <person name="Andreopoulos W."/>
            <person name="He G."/>
            <person name="Johnson J."/>
            <person name="Nolan M."/>
            <person name="Tritt A."/>
            <person name="Barry K.W."/>
            <person name="Grigoriev I.V."/>
            <person name="Nagy L.G."/>
            <person name="Hibbett D."/>
            <person name="Henrissat B."/>
            <person name="Matheny P.B."/>
            <person name="Labbe J."/>
            <person name="Martin F.M."/>
        </authorList>
    </citation>
    <scope>NUCLEOTIDE SEQUENCE</scope>
    <source>
        <strain evidence="1">FP105234-sp</strain>
    </source>
</reference>
<evidence type="ECO:0000313" key="1">
    <source>
        <dbReference type="EMBL" id="KAI0052076.1"/>
    </source>
</evidence>
<organism evidence="1 2">
    <name type="scientific">Auriscalpium vulgare</name>
    <dbReference type="NCBI Taxonomy" id="40419"/>
    <lineage>
        <taxon>Eukaryota</taxon>
        <taxon>Fungi</taxon>
        <taxon>Dikarya</taxon>
        <taxon>Basidiomycota</taxon>
        <taxon>Agaricomycotina</taxon>
        <taxon>Agaricomycetes</taxon>
        <taxon>Russulales</taxon>
        <taxon>Auriscalpiaceae</taxon>
        <taxon>Auriscalpium</taxon>
    </lineage>
</organism>
<reference evidence="1" key="1">
    <citation type="submission" date="2021-02" db="EMBL/GenBank/DDBJ databases">
        <authorList>
            <consortium name="DOE Joint Genome Institute"/>
            <person name="Ahrendt S."/>
            <person name="Looney B.P."/>
            <person name="Miyauchi S."/>
            <person name="Morin E."/>
            <person name="Drula E."/>
            <person name="Courty P.E."/>
            <person name="Chicoki N."/>
            <person name="Fauchery L."/>
            <person name="Kohler A."/>
            <person name="Kuo A."/>
            <person name="Labutti K."/>
            <person name="Pangilinan J."/>
            <person name="Lipzen A."/>
            <person name="Riley R."/>
            <person name="Andreopoulos W."/>
            <person name="He G."/>
            <person name="Johnson J."/>
            <person name="Barry K.W."/>
            <person name="Grigoriev I.V."/>
            <person name="Nagy L."/>
            <person name="Hibbett D."/>
            <person name="Henrissat B."/>
            <person name="Matheny P.B."/>
            <person name="Labbe J."/>
            <person name="Martin F."/>
        </authorList>
    </citation>
    <scope>NUCLEOTIDE SEQUENCE</scope>
    <source>
        <strain evidence="1">FP105234-sp</strain>
    </source>
</reference>
<proteinExistence type="predicted"/>
<gene>
    <name evidence="1" type="ORF">FA95DRAFT_51326</name>
</gene>
<dbReference type="Proteomes" id="UP000814033">
    <property type="component" value="Unassembled WGS sequence"/>
</dbReference>
<name>A0ACB8S7Z6_9AGAM</name>
<keyword evidence="2" id="KW-1185">Reference proteome</keyword>
<sequence>MQPLPHLPSDAIQASANFIYFLEAVAKTNKLSSSRAPLLAAAVRYLTPSVCHRSDRTFPMVDWDDPQTIKAQGFACVKLIHVLAGLYLCVICIPQILGSWEYVSNIHYEWEFITRKRPYRWTIWLYSGTRFCVLMNIILGLVAFNPLRPMNCELWLLFDFVRCQSGVESRQESLSQSGCIGFMPRPQAWLHRILFARMRRPSKQPLKTHRFPYGAAPGMKAEYNATTALLTRRATLSLYIGTFQAIARCRGRLIEMKAHPHCRTRIPSTRYRLSVPSQLLRTTTPIFIGDLRHRRTLVCCRSHGALKSLLSGAA</sequence>
<comment type="caution">
    <text evidence="1">The sequence shown here is derived from an EMBL/GenBank/DDBJ whole genome shotgun (WGS) entry which is preliminary data.</text>
</comment>
<evidence type="ECO:0000313" key="2">
    <source>
        <dbReference type="Proteomes" id="UP000814033"/>
    </source>
</evidence>
<accession>A0ACB8S7Z6</accession>
<protein>
    <submittedName>
        <fullName evidence="1">Uncharacterized protein</fullName>
    </submittedName>
</protein>